<evidence type="ECO:0000256" key="7">
    <source>
        <dbReference type="ARBA" id="ARBA00023136"/>
    </source>
</evidence>
<dbReference type="OrthoDB" id="2874149at2759"/>
<reference evidence="11" key="1">
    <citation type="journal article" date="2020" name="Nat. Commun.">
        <title>Large-scale genome sequencing of mycorrhizal fungi provides insights into the early evolution of symbiotic traits.</title>
        <authorList>
            <person name="Miyauchi S."/>
            <person name="Kiss E."/>
            <person name="Kuo A."/>
            <person name="Drula E."/>
            <person name="Kohler A."/>
            <person name="Sanchez-Garcia M."/>
            <person name="Morin E."/>
            <person name="Andreopoulos B."/>
            <person name="Barry K.W."/>
            <person name="Bonito G."/>
            <person name="Buee M."/>
            <person name="Carver A."/>
            <person name="Chen C."/>
            <person name="Cichocki N."/>
            <person name="Clum A."/>
            <person name="Culley D."/>
            <person name="Crous P.W."/>
            <person name="Fauchery L."/>
            <person name="Girlanda M."/>
            <person name="Hayes R.D."/>
            <person name="Keri Z."/>
            <person name="LaButti K."/>
            <person name="Lipzen A."/>
            <person name="Lombard V."/>
            <person name="Magnuson J."/>
            <person name="Maillard F."/>
            <person name="Murat C."/>
            <person name="Nolan M."/>
            <person name="Ohm R.A."/>
            <person name="Pangilinan J."/>
            <person name="Pereira M.F."/>
            <person name="Perotto S."/>
            <person name="Peter M."/>
            <person name="Pfister S."/>
            <person name="Riley R."/>
            <person name="Sitrit Y."/>
            <person name="Stielow J.B."/>
            <person name="Szollosi G."/>
            <person name="Zifcakova L."/>
            <person name="Stursova M."/>
            <person name="Spatafora J.W."/>
            <person name="Tedersoo L."/>
            <person name="Vaario L.M."/>
            <person name="Yamada A."/>
            <person name="Yan M."/>
            <person name="Wang P."/>
            <person name="Xu J."/>
            <person name="Bruns T."/>
            <person name="Baldrian P."/>
            <person name="Vilgalys R."/>
            <person name="Dunand C."/>
            <person name="Henrissat B."/>
            <person name="Grigoriev I.V."/>
            <person name="Hibbett D."/>
            <person name="Nagy L.G."/>
            <person name="Martin F.M."/>
        </authorList>
    </citation>
    <scope>NUCLEOTIDE SEQUENCE</scope>
    <source>
        <strain evidence="11">UH-Tt-Lm1</strain>
    </source>
</reference>
<comment type="similarity">
    <text evidence="2">Belongs to the G-protein coupled receptor 4 family.</text>
</comment>
<dbReference type="InterPro" id="IPR001499">
    <property type="entry name" value="GPCR_STE3"/>
</dbReference>
<evidence type="ECO:0000256" key="8">
    <source>
        <dbReference type="ARBA" id="ARBA00023170"/>
    </source>
</evidence>
<feature type="transmembrane region" description="Helical" evidence="10">
    <location>
        <begin position="69"/>
        <end position="90"/>
    </location>
</feature>
<evidence type="ECO:0000256" key="3">
    <source>
        <dbReference type="ARBA" id="ARBA00022507"/>
    </source>
</evidence>
<feature type="transmembrane region" description="Helical" evidence="10">
    <location>
        <begin position="198"/>
        <end position="224"/>
    </location>
</feature>
<keyword evidence="3" id="KW-0589">Pheromone response</keyword>
<feature type="transmembrane region" description="Helical" evidence="10">
    <location>
        <begin position="148"/>
        <end position="178"/>
    </location>
</feature>
<keyword evidence="12" id="KW-1185">Reference proteome</keyword>
<keyword evidence="5 10" id="KW-1133">Transmembrane helix</keyword>
<accession>A0A9P6L210</accession>
<dbReference type="AlphaFoldDB" id="A0A9P6L210"/>
<gene>
    <name evidence="11" type="ORF">BJ322DRAFT_483513</name>
</gene>
<evidence type="ECO:0000313" key="12">
    <source>
        <dbReference type="Proteomes" id="UP000736335"/>
    </source>
</evidence>
<evidence type="ECO:0000313" key="11">
    <source>
        <dbReference type="EMBL" id="KAF9778694.1"/>
    </source>
</evidence>
<feature type="transmembrane region" description="Helical" evidence="10">
    <location>
        <begin position="110"/>
        <end position="127"/>
    </location>
</feature>
<dbReference type="Pfam" id="PF02076">
    <property type="entry name" value="STE3"/>
    <property type="match status" value="1"/>
</dbReference>
<dbReference type="GO" id="GO:0004932">
    <property type="term" value="F:mating-type factor pheromone receptor activity"/>
    <property type="evidence" value="ECO:0007669"/>
    <property type="project" value="InterPro"/>
</dbReference>
<sequence>MTLSTELALFIVAAFFGCILSLCCLSWQTNSMNISSVLLSSWLLIGCFVFFVNSLAMNAKIWCDISIKLMVGVYVGVPASIICVLHRLYMTISSPNSIPDKRLYQLLCKLALMLGIPALIIVVHIIVQDRRYIFIEQAGCIPSISPSLFPLIAVLIWPLLFNLASLAYLGLVTYSIWAPRGEPRTSPASPETLTLYCFLRLYVSLFIGIVCTSSISLFLLAWVIDNSNISVNSLHHDFQTVYILTTDQWLRNPQLRTAVELRWLWISSSLVLAFGLFPNERAKQLFGWLASVKVYVRTRILHRPTSTA</sequence>
<organism evidence="11 12">
    <name type="scientific">Thelephora terrestris</name>
    <dbReference type="NCBI Taxonomy" id="56493"/>
    <lineage>
        <taxon>Eukaryota</taxon>
        <taxon>Fungi</taxon>
        <taxon>Dikarya</taxon>
        <taxon>Basidiomycota</taxon>
        <taxon>Agaricomycotina</taxon>
        <taxon>Agaricomycetes</taxon>
        <taxon>Thelephorales</taxon>
        <taxon>Thelephoraceae</taxon>
        <taxon>Thelephora</taxon>
    </lineage>
</organism>
<dbReference type="Proteomes" id="UP000736335">
    <property type="component" value="Unassembled WGS sequence"/>
</dbReference>
<dbReference type="GO" id="GO:0000750">
    <property type="term" value="P:pheromone-dependent signal transduction involved in conjugation with cellular fusion"/>
    <property type="evidence" value="ECO:0007669"/>
    <property type="project" value="TreeGrafter"/>
</dbReference>
<comment type="caution">
    <text evidence="11">The sequence shown here is derived from an EMBL/GenBank/DDBJ whole genome shotgun (WGS) entry which is preliminary data.</text>
</comment>
<name>A0A9P6L210_9AGAM</name>
<keyword evidence="4 10" id="KW-0812">Transmembrane</keyword>
<protein>
    <submittedName>
        <fullName evidence="11">GPCR fungal pheromone mating factor</fullName>
    </submittedName>
</protein>
<proteinExistence type="inferred from homology"/>
<keyword evidence="7 10" id="KW-0472">Membrane</keyword>
<evidence type="ECO:0000256" key="1">
    <source>
        <dbReference type="ARBA" id="ARBA00004141"/>
    </source>
</evidence>
<comment type="subcellular location">
    <subcellularLocation>
        <location evidence="1">Membrane</location>
        <topology evidence="1">Multi-pass membrane protein</topology>
    </subcellularLocation>
</comment>
<evidence type="ECO:0000256" key="5">
    <source>
        <dbReference type="ARBA" id="ARBA00022989"/>
    </source>
</evidence>
<dbReference type="PANTHER" id="PTHR28097">
    <property type="entry name" value="PHEROMONE A FACTOR RECEPTOR"/>
    <property type="match status" value="1"/>
</dbReference>
<dbReference type="GO" id="GO:0005886">
    <property type="term" value="C:plasma membrane"/>
    <property type="evidence" value="ECO:0007669"/>
    <property type="project" value="TreeGrafter"/>
</dbReference>
<dbReference type="PANTHER" id="PTHR28097:SF1">
    <property type="entry name" value="PHEROMONE A FACTOR RECEPTOR"/>
    <property type="match status" value="1"/>
</dbReference>
<evidence type="ECO:0000256" key="9">
    <source>
        <dbReference type="ARBA" id="ARBA00023224"/>
    </source>
</evidence>
<keyword evidence="9" id="KW-0807">Transducer</keyword>
<evidence type="ECO:0000256" key="2">
    <source>
        <dbReference type="ARBA" id="ARBA00011085"/>
    </source>
</evidence>
<feature type="transmembrane region" description="Helical" evidence="10">
    <location>
        <begin position="34"/>
        <end position="57"/>
    </location>
</feature>
<evidence type="ECO:0000256" key="4">
    <source>
        <dbReference type="ARBA" id="ARBA00022692"/>
    </source>
</evidence>
<dbReference type="EMBL" id="WIUZ02000022">
    <property type="protein sequence ID" value="KAF9778694.1"/>
    <property type="molecule type" value="Genomic_DNA"/>
</dbReference>
<reference evidence="11" key="2">
    <citation type="submission" date="2020-11" db="EMBL/GenBank/DDBJ databases">
        <authorList>
            <consortium name="DOE Joint Genome Institute"/>
            <person name="Kuo A."/>
            <person name="Miyauchi S."/>
            <person name="Kiss E."/>
            <person name="Drula E."/>
            <person name="Kohler A."/>
            <person name="Sanchez-Garcia M."/>
            <person name="Andreopoulos B."/>
            <person name="Barry K.W."/>
            <person name="Bonito G."/>
            <person name="Buee M."/>
            <person name="Carver A."/>
            <person name="Chen C."/>
            <person name="Cichocki N."/>
            <person name="Clum A."/>
            <person name="Culley D."/>
            <person name="Crous P.W."/>
            <person name="Fauchery L."/>
            <person name="Girlanda M."/>
            <person name="Hayes R."/>
            <person name="Keri Z."/>
            <person name="Labutti K."/>
            <person name="Lipzen A."/>
            <person name="Lombard V."/>
            <person name="Magnuson J."/>
            <person name="Maillard F."/>
            <person name="Morin E."/>
            <person name="Murat C."/>
            <person name="Nolan M."/>
            <person name="Ohm R."/>
            <person name="Pangilinan J."/>
            <person name="Pereira M."/>
            <person name="Perotto S."/>
            <person name="Peter M."/>
            <person name="Riley R."/>
            <person name="Sitrit Y."/>
            <person name="Stielow B."/>
            <person name="Szollosi G."/>
            <person name="Zifcakova L."/>
            <person name="Stursova M."/>
            <person name="Spatafora J.W."/>
            <person name="Tedersoo L."/>
            <person name="Vaario L.-M."/>
            <person name="Yamada A."/>
            <person name="Yan M."/>
            <person name="Wang P."/>
            <person name="Xu J."/>
            <person name="Bruns T."/>
            <person name="Baldrian P."/>
            <person name="Vilgalys R."/>
            <person name="Henrissat B."/>
            <person name="Grigoriev I.V."/>
            <person name="Hibbett D."/>
            <person name="Nagy L.G."/>
            <person name="Martin F.M."/>
        </authorList>
    </citation>
    <scope>NUCLEOTIDE SEQUENCE</scope>
    <source>
        <strain evidence="11">UH-Tt-Lm1</strain>
    </source>
</reference>
<evidence type="ECO:0000256" key="10">
    <source>
        <dbReference type="SAM" id="Phobius"/>
    </source>
</evidence>
<dbReference type="PRINTS" id="PR00899">
    <property type="entry name" value="GPCRSTE3"/>
</dbReference>
<keyword evidence="6" id="KW-0297">G-protein coupled receptor</keyword>
<keyword evidence="8" id="KW-0675">Receptor</keyword>
<evidence type="ECO:0000256" key="6">
    <source>
        <dbReference type="ARBA" id="ARBA00023040"/>
    </source>
</evidence>
<feature type="transmembrane region" description="Helical" evidence="10">
    <location>
        <begin position="7"/>
        <end position="28"/>
    </location>
</feature>